<organism evidence="10 11">
    <name type="scientific">Georgenia deserti</name>
    <dbReference type="NCBI Taxonomy" id="2093781"/>
    <lineage>
        <taxon>Bacteria</taxon>
        <taxon>Bacillati</taxon>
        <taxon>Actinomycetota</taxon>
        <taxon>Actinomycetes</taxon>
        <taxon>Micrococcales</taxon>
        <taxon>Bogoriellaceae</taxon>
        <taxon>Georgenia</taxon>
    </lineage>
</organism>
<evidence type="ECO:0000256" key="5">
    <source>
        <dbReference type="HAMAP-Rule" id="MF_01114"/>
    </source>
</evidence>
<keyword evidence="11" id="KW-1185">Reference proteome</keyword>
<keyword evidence="4 5" id="KW-0963">Cytoplasm</keyword>
<evidence type="ECO:0000256" key="2">
    <source>
        <dbReference type="ARBA" id="ARBA00009695"/>
    </source>
</evidence>
<feature type="region of interest" description="Disordered" evidence="6">
    <location>
        <begin position="1"/>
        <end position="34"/>
    </location>
</feature>
<dbReference type="PANTHER" id="PTHR33602:SF1">
    <property type="entry name" value="REGULATORY PROTEIN RECX FAMILY PROTEIN"/>
    <property type="match status" value="1"/>
</dbReference>
<dbReference type="Gene3D" id="1.10.10.10">
    <property type="entry name" value="Winged helix-like DNA-binding domain superfamily/Winged helix DNA-binding domain"/>
    <property type="match status" value="2"/>
</dbReference>
<dbReference type="Pfam" id="PF02631">
    <property type="entry name" value="RecX_HTH2"/>
    <property type="match status" value="1"/>
</dbReference>
<dbReference type="InterPro" id="IPR053926">
    <property type="entry name" value="RecX_HTH_1st"/>
</dbReference>
<evidence type="ECO:0000256" key="3">
    <source>
        <dbReference type="ARBA" id="ARBA00018111"/>
    </source>
</evidence>
<dbReference type="InterPro" id="IPR036388">
    <property type="entry name" value="WH-like_DNA-bd_sf"/>
</dbReference>
<dbReference type="EMBL" id="JBHUEE010000009">
    <property type="protein sequence ID" value="MFD1719334.1"/>
    <property type="molecule type" value="Genomic_DNA"/>
</dbReference>
<comment type="caution">
    <text evidence="10">The sequence shown here is derived from an EMBL/GenBank/DDBJ whole genome shotgun (WGS) entry which is preliminary data.</text>
</comment>
<gene>
    <name evidence="5" type="primary">recX</name>
    <name evidence="10" type="ORF">ACFSE6_15935</name>
</gene>
<dbReference type="HAMAP" id="MF_01114">
    <property type="entry name" value="RecX"/>
    <property type="match status" value="1"/>
</dbReference>
<evidence type="ECO:0000256" key="1">
    <source>
        <dbReference type="ARBA" id="ARBA00004496"/>
    </source>
</evidence>
<dbReference type="Pfam" id="PF21981">
    <property type="entry name" value="RecX_HTH3"/>
    <property type="match status" value="1"/>
</dbReference>
<evidence type="ECO:0000259" key="8">
    <source>
        <dbReference type="Pfam" id="PF21981"/>
    </source>
</evidence>
<protein>
    <recommendedName>
        <fullName evidence="3 5">Regulatory protein RecX</fullName>
    </recommendedName>
</protein>
<comment type="function">
    <text evidence="5">Modulates RecA activity.</text>
</comment>
<evidence type="ECO:0000259" key="7">
    <source>
        <dbReference type="Pfam" id="PF02631"/>
    </source>
</evidence>
<comment type="similarity">
    <text evidence="2 5">Belongs to the RecX family.</text>
</comment>
<dbReference type="InterPro" id="IPR053925">
    <property type="entry name" value="RecX_HTH_3rd"/>
</dbReference>
<dbReference type="InterPro" id="IPR053924">
    <property type="entry name" value="RecX_HTH_2nd"/>
</dbReference>
<dbReference type="PANTHER" id="PTHR33602">
    <property type="entry name" value="REGULATORY PROTEIN RECX FAMILY PROTEIN"/>
    <property type="match status" value="1"/>
</dbReference>
<evidence type="ECO:0000313" key="11">
    <source>
        <dbReference type="Proteomes" id="UP001597277"/>
    </source>
</evidence>
<sequence>MTWQPASGRRRQRRRPGSEPPGDAVAAQDAEPDPEDVARTIALNQLNAAPRSRAQLEEALARRDVPDDVATRVLDRFTEVGLIDDVAYAEMLVRTRHSERGLARRALAEELRRKGISPEVAEVALEQVDGDDEYQAARRLVEKKARSTRTLDAQVRRRRMAGMLARKGFGAGVAMRVVDEVLAEEGEEMSAGAELPDDV</sequence>
<dbReference type="RefSeq" id="WP_388009417.1">
    <property type="nucleotide sequence ID" value="NZ_JBHUEE010000009.1"/>
</dbReference>
<feature type="domain" description="RecX third three-helical" evidence="8">
    <location>
        <begin position="131"/>
        <end position="178"/>
    </location>
</feature>
<feature type="domain" description="RecX first three-helical" evidence="9">
    <location>
        <begin position="38"/>
        <end position="76"/>
    </location>
</feature>
<proteinExistence type="inferred from homology"/>
<evidence type="ECO:0000313" key="10">
    <source>
        <dbReference type="EMBL" id="MFD1719334.1"/>
    </source>
</evidence>
<dbReference type="Pfam" id="PF21982">
    <property type="entry name" value="RecX_HTH1"/>
    <property type="match status" value="1"/>
</dbReference>
<accession>A0ABW4L8X7</accession>
<dbReference type="InterPro" id="IPR003783">
    <property type="entry name" value="Regulatory_RecX"/>
</dbReference>
<dbReference type="Proteomes" id="UP001597277">
    <property type="component" value="Unassembled WGS sequence"/>
</dbReference>
<evidence type="ECO:0000256" key="6">
    <source>
        <dbReference type="SAM" id="MobiDB-lite"/>
    </source>
</evidence>
<evidence type="ECO:0000259" key="9">
    <source>
        <dbReference type="Pfam" id="PF21982"/>
    </source>
</evidence>
<comment type="subcellular location">
    <subcellularLocation>
        <location evidence="1 5">Cytoplasm</location>
    </subcellularLocation>
</comment>
<reference evidence="11" key="1">
    <citation type="journal article" date="2019" name="Int. J. Syst. Evol. Microbiol.">
        <title>The Global Catalogue of Microorganisms (GCM) 10K type strain sequencing project: providing services to taxonomists for standard genome sequencing and annotation.</title>
        <authorList>
            <consortium name="The Broad Institute Genomics Platform"/>
            <consortium name="The Broad Institute Genome Sequencing Center for Infectious Disease"/>
            <person name="Wu L."/>
            <person name="Ma J."/>
        </authorList>
    </citation>
    <scope>NUCLEOTIDE SEQUENCE [LARGE SCALE GENOMIC DNA]</scope>
    <source>
        <strain evidence="11">JCM 17130</strain>
    </source>
</reference>
<name>A0ABW4L8X7_9MICO</name>
<evidence type="ECO:0000256" key="4">
    <source>
        <dbReference type="ARBA" id="ARBA00022490"/>
    </source>
</evidence>
<feature type="domain" description="RecX second three-helical" evidence="7">
    <location>
        <begin position="84"/>
        <end position="125"/>
    </location>
</feature>